<dbReference type="InterPro" id="IPR012454">
    <property type="entry name" value="DUF1659"/>
</dbReference>
<evidence type="ECO:0000313" key="2">
    <source>
        <dbReference type="EMBL" id="TPR43737.1"/>
    </source>
</evidence>
<evidence type="ECO:0000259" key="1">
    <source>
        <dbReference type="Pfam" id="PF07872"/>
    </source>
</evidence>
<dbReference type="Pfam" id="PF07872">
    <property type="entry name" value="DUF1659"/>
    <property type="match status" value="1"/>
</dbReference>
<name>A0A9Q8MTN8_9LACO</name>
<comment type="caution">
    <text evidence="2">The sequence shown here is derived from an EMBL/GenBank/DDBJ whole genome shotgun (WGS) entry which is preliminary data.</text>
</comment>
<evidence type="ECO:0000313" key="3">
    <source>
        <dbReference type="Proteomes" id="UP000784700"/>
    </source>
</evidence>
<proteinExistence type="predicted"/>
<dbReference type="EMBL" id="QUBG01000004">
    <property type="protein sequence ID" value="TPR43737.1"/>
    <property type="molecule type" value="Genomic_DNA"/>
</dbReference>
<dbReference type="Proteomes" id="UP000784700">
    <property type="component" value="Unassembled WGS sequence"/>
</dbReference>
<dbReference type="AlphaFoldDB" id="A0A9Q8MTN8"/>
<feature type="domain" description="DUF1659" evidence="1">
    <location>
        <begin position="2"/>
        <end position="61"/>
    </location>
</feature>
<dbReference type="RefSeq" id="WP_140936268.1">
    <property type="nucleotide sequence ID" value="NZ_QUBF01000004.1"/>
</dbReference>
<gene>
    <name evidence="2" type="ORF">DY130_04705</name>
</gene>
<reference evidence="2" key="1">
    <citation type="submission" date="2018-08" db="EMBL/GenBank/DDBJ databases">
        <title>Comparative genomics of wild bee and flower associated Lactobacillus reveals potential adaptation to the bee host.</title>
        <authorList>
            <person name="Vuong H.Q."/>
            <person name="Mcfrederick Q.S."/>
        </authorList>
    </citation>
    <scope>NUCLEOTIDE SEQUENCE</scope>
    <source>
        <strain evidence="2">HV_63</strain>
    </source>
</reference>
<sequence>MNKVWDKSKVVYNMITKEEDKAVARSFANVIEDVSDAQITEFGSILKTLTSDNLEKTELIAQTRYYA</sequence>
<protein>
    <recommendedName>
        <fullName evidence="1">DUF1659 domain-containing protein</fullName>
    </recommendedName>
</protein>
<organism evidence="2 3">
    <name type="scientific">Apilactobacillus micheneri</name>
    <dbReference type="NCBI Taxonomy" id="1899430"/>
    <lineage>
        <taxon>Bacteria</taxon>
        <taxon>Bacillati</taxon>
        <taxon>Bacillota</taxon>
        <taxon>Bacilli</taxon>
        <taxon>Lactobacillales</taxon>
        <taxon>Lactobacillaceae</taxon>
        <taxon>Apilactobacillus</taxon>
    </lineage>
</organism>
<accession>A0A9Q8MTN8</accession>